<accession>A0A0F8YX28</accession>
<comment type="caution">
    <text evidence="1">The sequence shown here is derived from an EMBL/GenBank/DDBJ whole genome shotgun (WGS) entry which is preliminary data.</text>
</comment>
<dbReference type="AlphaFoldDB" id="A0A0F8YX28"/>
<dbReference type="EMBL" id="LAZR01066955">
    <property type="protein sequence ID" value="KKK52566.1"/>
    <property type="molecule type" value="Genomic_DNA"/>
</dbReference>
<feature type="non-terminal residue" evidence="1">
    <location>
        <position position="1"/>
    </location>
</feature>
<proteinExistence type="predicted"/>
<evidence type="ECO:0000313" key="1">
    <source>
        <dbReference type="EMBL" id="KKK52566.1"/>
    </source>
</evidence>
<gene>
    <name evidence="1" type="ORF">LCGC14_3103620</name>
</gene>
<reference evidence="1" key="1">
    <citation type="journal article" date="2015" name="Nature">
        <title>Complex archaea that bridge the gap between prokaryotes and eukaryotes.</title>
        <authorList>
            <person name="Spang A."/>
            <person name="Saw J.H."/>
            <person name="Jorgensen S.L."/>
            <person name="Zaremba-Niedzwiedzka K."/>
            <person name="Martijn J."/>
            <person name="Lind A.E."/>
            <person name="van Eijk R."/>
            <person name="Schleper C."/>
            <person name="Guy L."/>
            <person name="Ettema T.J."/>
        </authorList>
    </citation>
    <scope>NUCLEOTIDE SEQUENCE</scope>
</reference>
<sequence>PGVSTMGRGPHEEPAFFLAAGAAAIAALDLI</sequence>
<organism evidence="1">
    <name type="scientific">marine sediment metagenome</name>
    <dbReference type="NCBI Taxonomy" id="412755"/>
    <lineage>
        <taxon>unclassified sequences</taxon>
        <taxon>metagenomes</taxon>
        <taxon>ecological metagenomes</taxon>
    </lineage>
</organism>
<name>A0A0F8YX28_9ZZZZ</name>
<protein>
    <submittedName>
        <fullName evidence="1">Uncharacterized protein</fullName>
    </submittedName>
</protein>